<feature type="region of interest" description="Disordered" evidence="1">
    <location>
        <begin position="120"/>
        <end position="146"/>
    </location>
</feature>
<dbReference type="PhylomeDB" id="E9GPN2"/>
<name>E9GPN2_DAPPU</name>
<reference evidence="2 3" key="1">
    <citation type="journal article" date="2011" name="Science">
        <title>The ecoresponsive genome of Daphnia pulex.</title>
        <authorList>
            <person name="Colbourne J.K."/>
            <person name="Pfrender M.E."/>
            <person name="Gilbert D."/>
            <person name="Thomas W.K."/>
            <person name="Tucker A."/>
            <person name="Oakley T.H."/>
            <person name="Tokishita S."/>
            <person name="Aerts A."/>
            <person name="Arnold G.J."/>
            <person name="Basu M.K."/>
            <person name="Bauer D.J."/>
            <person name="Caceres C.E."/>
            <person name="Carmel L."/>
            <person name="Casola C."/>
            <person name="Choi J.H."/>
            <person name="Detter J.C."/>
            <person name="Dong Q."/>
            <person name="Dusheyko S."/>
            <person name="Eads B.D."/>
            <person name="Frohlich T."/>
            <person name="Geiler-Samerotte K.A."/>
            <person name="Gerlach D."/>
            <person name="Hatcher P."/>
            <person name="Jogdeo S."/>
            <person name="Krijgsveld J."/>
            <person name="Kriventseva E.V."/>
            <person name="Kultz D."/>
            <person name="Laforsch C."/>
            <person name="Lindquist E."/>
            <person name="Lopez J."/>
            <person name="Manak J.R."/>
            <person name="Muller J."/>
            <person name="Pangilinan J."/>
            <person name="Patwardhan R.P."/>
            <person name="Pitluck S."/>
            <person name="Pritham E.J."/>
            <person name="Rechtsteiner A."/>
            <person name="Rho M."/>
            <person name="Rogozin I.B."/>
            <person name="Sakarya O."/>
            <person name="Salamov A."/>
            <person name="Schaack S."/>
            <person name="Shapiro H."/>
            <person name="Shiga Y."/>
            <person name="Skalitzky C."/>
            <person name="Smith Z."/>
            <person name="Souvorov A."/>
            <person name="Sung W."/>
            <person name="Tang Z."/>
            <person name="Tsuchiya D."/>
            <person name="Tu H."/>
            <person name="Vos H."/>
            <person name="Wang M."/>
            <person name="Wolf Y.I."/>
            <person name="Yamagata H."/>
            <person name="Yamada T."/>
            <person name="Ye Y."/>
            <person name="Shaw J.R."/>
            <person name="Andrews J."/>
            <person name="Crease T.J."/>
            <person name="Tang H."/>
            <person name="Lucas S.M."/>
            <person name="Robertson H.M."/>
            <person name="Bork P."/>
            <person name="Koonin E.V."/>
            <person name="Zdobnov E.M."/>
            <person name="Grigoriev I.V."/>
            <person name="Lynch M."/>
            <person name="Boore J.L."/>
        </authorList>
    </citation>
    <scope>NUCLEOTIDE SEQUENCE [LARGE SCALE GENOMIC DNA]</scope>
</reference>
<dbReference type="InParanoid" id="E9GPN2"/>
<feature type="region of interest" description="Disordered" evidence="1">
    <location>
        <begin position="1"/>
        <end position="102"/>
    </location>
</feature>
<evidence type="ECO:0000313" key="2">
    <source>
        <dbReference type="EMBL" id="EFX78556.1"/>
    </source>
</evidence>
<protein>
    <submittedName>
        <fullName evidence="2">Uncharacterized protein</fullName>
    </submittedName>
</protein>
<organism evidence="2 3">
    <name type="scientific">Daphnia pulex</name>
    <name type="common">Water flea</name>
    <dbReference type="NCBI Taxonomy" id="6669"/>
    <lineage>
        <taxon>Eukaryota</taxon>
        <taxon>Metazoa</taxon>
        <taxon>Ecdysozoa</taxon>
        <taxon>Arthropoda</taxon>
        <taxon>Crustacea</taxon>
        <taxon>Branchiopoda</taxon>
        <taxon>Diplostraca</taxon>
        <taxon>Cladocera</taxon>
        <taxon>Anomopoda</taxon>
        <taxon>Daphniidae</taxon>
        <taxon>Daphnia</taxon>
    </lineage>
</organism>
<evidence type="ECO:0000313" key="3">
    <source>
        <dbReference type="Proteomes" id="UP000000305"/>
    </source>
</evidence>
<accession>E9GPN2</accession>
<dbReference type="EMBL" id="GL732557">
    <property type="protein sequence ID" value="EFX78556.1"/>
    <property type="molecule type" value="Genomic_DNA"/>
</dbReference>
<dbReference type="KEGG" id="dpx:DAPPUDRAFT_246110"/>
<dbReference type="HOGENOM" id="CLU_1596199_0_0_1"/>
<feature type="compositionally biased region" description="Polar residues" evidence="1">
    <location>
        <begin position="34"/>
        <end position="51"/>
    </location>
</feature>
<proteinExistence type="predicted"/>
<dbReference type="AlphaFoldDB" id="E9GPN2"/>
<evidence type="ECO:0000256" key="1">
    <source>
        <dbReference type="SAM" id="MobiDB-lite"/>
    </source>
</evidence>
<dbReference type="Proteomes" id="UP000000305">
    <property type="component" value="Unassembled WGS sequence"/>
</dbReference>
<sequence length="167" mass="17569">MFAIPGTSSDPVTSKLLALISRHANPGTHPSPPASKSHTPTPKATSKQPTASRKKTAASKEDDVQSLNVPALLSPISSKPTKDKVLVRPKSVTKSHSQGLDEVAAAETERTLKLILEGCDEKETGATPAKTSNPGKKSVFNPPSKDLVGAASPNHLFQGDIARVMLY</sequence>
<feature type="compositionally biased region" description="Polar residues" evidence="1">
    <location>
        <begin position="1"/>
        <end position="12"/>
    </location>
</feature>
<keyword evidence="3" id="KW-1185">Reference proteome</keyword>
<gene>
    <name evidence="2" type="ORF">DAPPUDRAFT_246110</name>
</gene>